<evidence type="ECO:0000313" key="13">
    <source>
        <dbReference type="EMBL" id="KAB1207295.1"/>
    </source>
</evidence>
<dbReference type="Pfam" id="PF01095">
    <property type="entry name" value="Pectinesterase"/>
    <property type="match status" value="1"/>
</dbReference>
<comment type="caution">
    <text evidence="13">The sequence shown here is derived from an EMBL/GenBank/DDBJ whole genome shotgun (WGS) entry which is preliminary data.</text>
</comment>
<evidence type="ECO:0000256" key="1">
    <source>
        <dbReference type="ARBA" id="ARBA00004191"/>
    </source>
</evidence>
<keyword evidence="14" id="KW-1185">Reference proteome</keyword>
<evidence type="ECO:0000256" key="2">
    <source>
        <dbReference type="ARBA" id="ARBA00005184"/>
    </source>
</evidence>
<reference evidence="13 14" key="1">
    <citation type="journal article" date="2019" name="Plant Biotechnol. J.">
        <title>The red bayberry genome and genetic basis of sex determination.</title>
        <authorList>
            <person name="Jia H.M."/>
            <person name="Jia H.J."/>
            <person name="Cai Q.L."/>
            <person name="Wang Y."/>
            <person name="Zhao H.B."/>
            <person name="Yang W.F."/>
            <person name="Wang G.Y."/>
            <person name="Li Y.H."/>
            <person name="Zhan D.L."/>
            <person name="Shen Y.T."/>
            <person name="Niu Q.F."/>
            <person name="Chang L."/>
            <person name="Qiu J."/>
            <person name="Zhao L."/>
            <person name="Xie H.B."/>
            <person name="Fu W.Y."/>
            <person name="Jin J."/>
            <person name="Li X.W."/>
            <person name="Jiao Y."/>
            <person name="Zhou C.C."/>
            <person name="Tu T."/>
            <person name="Chai C.Y."/>
            <person name="Gao J.L."/>
            <person name="Fan L.J."/>
            <person name="van de Weg E."/>
            <person name="Wang J.Y."/>
            <person name="Gao Z.S."/>
        </authorList>
    </citation>
    <scope>NUCLEOTIDE SEQUENCE [LARGE SCALE GENOMIC DNA]</scope>
    <source>
        <tissue evidence="13">Leaves</tissue>
    </source>
</reference>
<evidence type="ECO:0000256" key="6">
    <source>
        <dbReference type="ARBA" id="ARBA00022801"/>
    </source>
</evidence>
<dbReference type="FunFam" id="2.160.20.10:FF:000013">
    <property type="entry name" value="Pectinesterase"/>
    <property type="match status" value="1"/>
</dbReference>
<dbReference type="InterPro" id="IPR000070">
    <property type="entry name" value="Pectinesterase_cat"/>
</dbReference>
<dbReference type="OrthoDB" id="2019149at2759"/>
<dbReference type="SUPFAM" id="SSF51126">
    <property type="entry name" value="Pectin lyase-like"/>
    <property type="match status" value="1"/>
</dbReference>
<keyword evidence="11" id="KW-0732">Signal</keyword>
<keyword evidence="8" id="KW-0325">Glycoprotein</keyword>
<feature type="signal peptide" evidence="11">
    <location>
        <begin position="1"/>
        <end position="31"/>
    </location>
</feature>
<keyword evidence="5" id="KW-0964">Secreted</keyword>
<evidence type="ECO:0000256" key="3">
    <source>
        <dbReference type="ARBA" id="ARBA00008891"/>
    </source>
</evidence>
<feature type="domain" description="Pectinesterase catalytic" evidence="12">
    <location>
        <begin position="50"/>
        <end position="318"/>
    </location>
</feature>
<dbReference type="EC" id="3.1.1.11" evidence="4"/>
<dbReference type="PANTHER" id="PTHR31321:SF72">
    <property type="entry name" value="PECTINESTERASE 11-RELATED"/>
    <property type="match status" value="1"/>
</dbReference>
<keyword evidence="6" id="KW-0378">Hydrolase</keyword>
<dbReference type="InterPro" id="IPR012334">
    <property type="entry name" value="Pectin_lyas_fold"/>
</dbReference>
<dbReference type="AlphaFoldDB" id="A0A6A1V3L5"/>
<comment type="subcellular location">
    <subcellularLocation>
        <location evidence="1">Secreted</location>
        <location evidence="1">Cell wall</location>
    </subcellularLocation>
</comment>
<comment type="pathway">
    <text evidence="2">Glycan metabolism; pectin degradation; 2-dehydro-3-deoxy-D-gluconate from pectin: step 1/5.</text>
</comment>
<dbReference type="GO" id="GO:0045490">
    <property type="term" value="P:pectin catabolic process"/>
    <property type="evidence" value="ECO:0007669"/>
    <property type="project" value="UniProtKB-UniPathway"/>
</dbReference>
<evidence type="ECO:0000259" key="12">
    <source>
        <dbReference type="Pfam" id="PF01095"/>
    </source>
</evidence>
<comment type="function">
    <text evidence="10">Acts in the modification of cell walls via demethylesterification of cell wall pectin.</text>
</comment>
<dbReference type="Proteomes" id="UP000516437">
    <property type="component" value="Chromosome 7"/>
</dbReference>
<organism evidence="13 14">
    <name type="scientific">Morella rubra</name>
    <name type="common">Chinese bayberry</name>
    <dbReference type="NCBI Taxonomy" id="262757"/>
    <lineage>
        <taxon>Eukaryota</taxon>
        <taxon>Viridiplantae</taxon>
        <taxon>Streptophyta</taxon>
        <taxon>Embryophyta</taxon>
        <taxon>Tracheophyta</taxon>
        <taxon>Spermatophyta</taxon>
        <taxon>Magnoliopsida</taxon>
        <taxon>eudicotyledons</taxon>
        <taxon>Gunneridae</taxon>
        <taxon>Pentapetalae</taxon>
        <taxon>rosids</taxon>
        <taxon>fabids</taxon>
        <taxon>Fagales</taxon>
        <taxon>Myricaceae</taxon>
        <taxon>Morella</taxon>
    </lineage>
</organism>
<evidence type="ECO:0000256" key="7">
    <source>
        <dbReference type="ARBA" id="ARBA00023085"/>
    </source>
</evidence>
<dbReference type="GO" id="GO:0042545">
    <property type="term" value="P:cell wall modification"/>
    <property type="evidence" value="ECO:0007669"/>
    <property type="project" value="InterPro"/>
</dbReference>
<dbReference type="UniPathway" id="UPA00545">
    <property type="reaction ID" value="UER00823"/>
</dbReference>
<keyword evidence="7" id="KW-0063">Aspartyl esterase</keyword>
<evidence type="ECO:0000256" key="8">
    <source>
        <dbReference type="ARBA" id="ARBA00023180"/>
    </source>
</evidence>
<keyword evidence="5" id="KW-0134">Cell wall</keyword>
<evidence type="ECO:0000313" key="14">
    <source>
        <dbReference type="Proteomes" id="UP000516437"/>
    </source>
</evidence>
<accession>A0A6A1V3L5</accession>
<dbReference type="Gene3D" id="2.160.20.10">
    <property type="entry name" value="Single-stranded right-handed beta-helix, Pectin lyase-like"/>
    <property type="match status" value="1"/>
</dbReference>
<evidence type="ECO:0000256" key="10">
    <source>
        <dbReference type="ARBA" id="ARBA00057335"/>
    </source>
</evidence>
<evidence type="ECO:0000256" key="4">
    <source>
        <dbReference type="ARBA" id="ARBA00013229"/>
    </source>
</evidence>
<protein>
    <recommendedName>
        <fullName evidence="4">pectinesterase</fullName>
        <ecNumber evidence="4">3.1.1.11</ecNumber>
    </recommendedName>
</protein>
<feature type="chain" id="PRO_5025635412" description="pectinesterase" evidence="11">
    <location>
        <begin position="32"/>
        <end position="346"/>
    </location>
</feature>
<evidence type="ECO:0000256" key="9">
    <source>
        <dbReference type="ARBA" id="ARBA00047928"/>
    </source>
</evidence>
<evidence type="ECO:0000256" key="11">
    <source>
        <dbReference type="SAM" id="SignalP"/>
    </source>
</evidence>
<sequence>MGAARMKVYNGCAILLFGMIVFGSLMAAASTGPTDMSTAILVRVDQSGINGDFKKIQDAIDSVPSNNSELYFIWVKPGTYREKIVVPADKPFITLSGTRASDTIITWGDTGEIIDSATLSVFASDFVGRYVTIQNTFGTSGKAVALRVAADRAAFYGCKILSYQDTLLDDNGRHYFSNCYIEGATDFICGNAASLYERCHLHSLSREDGAITAQHRNSTSEDTGFIFSGCKITGIGTALLGRPWGAYSKVVFYLTNMSSVVLPQGWDDWGDQSKQSTVCYGEYKCYGPGANRTKRVKWSSSLSSDEAAPFLTMDMIGGRDWLRPVPTHFKRGSTILTEQADGITRD</sequence>
<proteinExistence type="inferred from homology"/>
<dbReference type="InterPro" id="IPR011050">
    <property type="entry name" value="Pectin_lyase_fold/virulence"/>
</dbReference>
<name>A0A6A1V3L5_9ROSI</name>
<comment type="similarity">
    <text evidence="3">Belongs to the pectinesterase family.</text>
</comment>
<dbReference type="GO" id="GO:0030599">
    <property type="term" value="F:pectinesterase activity"/>
    <property type="evidence" value="ECO:0007669"/>
    <property type="project" value="UniProtKB-EC"/>
</dbReference>
<dbReference type="PANTHER" id="PTHR31321">
    <property type="entry name" value="ACYL-COA THIOESTER HYDROLASE YBHC-RELATED"/>
    <property type="match status" value="1"/>
</dbReference>
<gene>
    <name evidence="13" type="ORF">CJ030_MR7G011616</name>
</gene>
<comment type="catalytic activity">
    <reaction evidence="9">
        <text>[(1-&gt;4)-alpha-D-galacturonosyl methyl ester](n) + n H2O = [(1-&gt;4)-alpha-D-galacturonosyl](n) + n methanol + n H(+)</text>
        <dbReference type="Rhea" id="RHEA:22380"/>
        <dbReference type="Rhea" id="RHEA-COMP:14570"/>
        <dbReference type="Rhea" id="RHEA-COMP:14573"/>
        <dbReference type="ChEBI" id="CHEBI:15377"/>
        <dbReference type="ChEBI" id="CHEBI:15378"/>
        <dbReference type="ChEBI" id="CHEBI:17790"/>
        <dbReference type="ChEBI" id="CHEBI:140522"/>
        <dbReference type="ChEBI" id="CHEBI:140523"/>
        <dbReference type="EC" id="3.1.1.11"/>
    </reaction>
</comment>
<evidence type="ECO:0000256" key="5">
    <source>
        <dbReference type="ARBA" id="ARBA00022512"/>
    </source>
</evidence>
<dbReference type="EMBL" id="RXIC02000025">
    <property type="protein sequence ID" value="KAB1207295.1"/>
    <property type="molecule type" value="Genomic_DNA"/>
</dbReference>